<organism evidence="1 2">
    <name type="scientific">Anaerotruncus colihominis</name>
    <dbReference type="NCBI Taxonomy" id="169435"/>
    <lineage>
        <taxon>Bacteria</taxon>
        <taxon>Bacillati</taxon>
        <taxon>Bacillota</taxon>
        <taxon>Clostridia</taxon>
        <taxon>Eubacteriales</taxon>
        <taxon>Oscillospiraceae</taxon>
        <taxon>Anaerotruncus</taxon>
    </lineage>
</organism>
<protein>
    <submittedName>
        <fullName evidence="1">Pyruvate synthase subunit porA</fullName>
        <ecNumber evidence="1">1.2.7.1</ecNumber>
    </submittedName>
</protein>
<evidence type="ECO:0000313" key="1">
    <source>
        <dbReference type="EMBL" id="CUP90683.1"/>
    </source>
</evidence>
<dbReference type="GO" id="GO:0019164">
    <property type="term" value="F:pyruvate synthase activity"/>
    <property type="evidence" value="ECO:0007669"/>
    <property type="project" value="UniProtKB-EC"/>
</dbReference>
<dbReference type="AlphaFoldDB" id="A0A174RYM0"/>
<dbReference type="Gene3D" id="3.40.50.920">
    <property type="match status" value="1"/>
</dbReference>
<evidence type="ECO:0000313" key="2">
    <source>
        <dbReference type="Proteomes" id="UP000095765"/>
    </source>
</evidence>
<dbReference type="Proteomes" id="UP000095765">
    <property type="component" value="Unassembled WGS sequence"/>
</dbReference>
<dbReference type="EC" id="1.2.7.1" evidence="1"/>
<reference evidence="1 2" key="1">
    <citation type="submission" date="2015-09" db="EMBL/GenBank/DDBJ databases">
        <authorList>
            <consortium name="Pathogen Informatics"/>
        </authorList>
    </citation>
    <scope>NUCLEOTIDE SEQUENCE [LARGE SCALE GENOMIC DNA]</scope>
    <source>
        <strain evidence="1 2">2789STDY5834939</strain>
    </source>
</reference>
<name>A0A174RYM0_9FIRM</name>
<gene>
    <name evidence="1" type="primary">porA_4</name>
    <name evidence="1" type="ORF">ERS852551_02339</name>
</gene>
<keyword evidence="1" id="KW-0560">Oxidoreductase</keyword>
<dbReference type="SUPFAM" id="SSF52922">
    <property type="entry name" value="TK C-terminal domain-like"/>
    <property type="match status" value="1"/>
</dbReference>
<dbReference type="EMBL" id="CZBE01000016">
    <property type="protein sequence ID" value="CUP90683.1"/>
    <property type="molecule type" value="Genomic_DNA"/>
</dbReference>
<proteinExistence type="predicted"/>
<keyword evidence="1" id="KW-0670">Pyruvate</keyword>
<dbReference type="InterPro" id="IPR009014">
    <property type="entry name" value="Transketo_C/PFOR_II"/>
</dbReference>
<accession>A0A174RYM0</accession>
<sequence>MDKDDSFNAHCGPIFAETAAALYAAGVSAPKGINYIYGLGGRDVRVESIQHVFAELEKISGSGDTGDTYRYLDVRE</sequence>